<keyword evidence="5" id="KW-0966">Cell projection</keyword>
<dbReference type="PRINTS" id="PR01010">
    <property type="entry name" value="FLGPRINGFLGI"/>
</dbReference>
<evidence type="ECO:0000256" key="2">
    <source>
        <dbReference type="ARBA" id="ARBA00004117"/>
    </source>
</evidence>
<keyword evidence="4" id="KW-0975">Bacterial flagellum</keyword>
<dbReference type="OrthoDB" id="9786431at2"/>
<gene>
    <name evidence="5" type="primary">flgI</name>
    <name evidence="5" type="ORF">Pr1d_14520</name>
</gene>
<comment type="subcellular location">
    <subcellularLocation>
        <location evidence="2">Bacterial flagellum basal body</location>
    </subcellularLocation>
</comment>
<dbReference type="GO" id="GO:0030288">
    <property type="term" value="C:outer membrane-bounded periplasmic space"/>
    <property type="evidence" value="ECO:0007669"/>
    <property type="project" value="InterPro"/>
</dbReference>
<dbReference type="Proteomes" id="UP000323917">
    <property type="component" value="Chromosome"/>
</dbReference>
<dbReference type="EMBL" id="CP042913">
    <property type="protein sequence ID" value="QEG34179.1"/>
    <property type="molecule type" value="Genomic_DNA"/>
</dbReference>
<keyword evidence="5" id="KW-0969">Cilium</keyword>
<comment type="function">
    <text evidence="1">Assembles around the rod to form the L-ring and probably protects the motor/basal body from shearing forces during rotation.</text>
</comment>
<proteinExistence type="predicted"/>
<dbReference type="GO" id="GO:0005198">
    <property type="term" value="F:structural molecule activity"/>
    <property type="evidence" value="ECO:0007669"/>
    <property type="project" value="InterPro"/>
</dbReference>
<protein>
    <submittedName>
        <fullName evidence="5">Flagellar P-ring protein</fullName>
    </submittedName>
</protein>
<sequence length="359" mass="38782">MSRNISILKSLLLLVFVALTATSNLSSVYGRSVLRNICRVKGQEENVLRGLGLVVGLNGTGESNDPQTMRALARAMEIMGSPLPQQGIPGSGSFEELKKYKNVSLVMVSARIPATGARVGDKLNCEVSAINGKSLEGGRLAFAALQGPNVQDKKVYATAEGNIHLNSFEQPMVGTITGGCQMEADVFTPFVQNGYVTLILDKHHANFQTASDIVSTIRQTYFQNDDTAVQAANAANIIVRVPDAYSTDPVEFVSNLLELQCYNPEPESRVVINQRTGSIIIDGDVQIGDVVISHRNVLVEAVATPVQFLAIDQQQQETTKLQSLVDALNALKVPNEDAIEIIKGIDRSGKLHARLIVDQ</sequence>
<dbReference type="GO" id="GO:0071973">
    <property type="term" value="P:bacterial-type flagellum-dependent cell motility"/>
    <property type="evidence" value="ECO:0007669"/>
    <property type="project" value="InterPro"/>
</dbReference>
<keyword evidence="5" id="KW-0282">Flagellum</keyword>
<evidence type="ECO:0000313" key="5">
    <source>
        <dbReference type="EMBL" id="QEG34179.1"/>
    </source>
</evidence>
<name>A0A5B9Q905_9BACT</name>
<accession>A0A5B9Q905</accession>
<dbReference type="RefSeq" id="WP_148072861.1">
    <property type="nucleotide sequence ID" value="NZ_CP042913.1"/>
</dbReference>
<evidence type="ECO:0000313" key="6">
    <source>
        <dbReference type="Proteomes" id="UP000323917"/>
    </source>
</evidence>
<reference evidence="5 6" key="1">
    <citation type="submission" date="2019-08" db="EMBL/GenBank/DDBJ databases">
        <title>Deep-cultivation of Planctomycetes and their phenomic and genomic characterization uncovers novel biology.</title>
        <authorList>
            <person name="Wiegand S."/>
            <person name="Jogler M."/>
            <person name="Boedeker C."/>
            <person name="Pinto D."/>
            <person name="Vollmers J."/>
            <person name="Rivas-Marin E."/>
            <person name="Kohn T."/>
            <person name="Peeters S.H."/>
            <person name="Heuer A."/>
            <person name="Rast P."/>
            <person name="Oberbeckmann S."/>
            <person name="Bunk B."/>
            <person name="Jeske O."/>
            <person name="Meyerdierks A."/>
            <person name="Storesund J.E."/>
            <person name="Kallscheuer N."/>
            <person name="Luecker S."/>
            <person name="Lage O.M."/>
            <person name="Pohl T."/>
            <person name="Merkel B.J."/>
            <person name="Hornburger P."/>
            <person name="Mueller R.-W."/>
            <person name="Bruemmer F."/>
            <person name="Labrenz M."/>
            <person name="Spormann A.M."/>
            <person name="Op den Camp H."/>
            <person name="Overmann J."/>
            <person name="Amann R."/>
            <person name="Jetten M.S.M."/>
            <person name="Mascher T."/>
            <person name="Medema M.H."/>
            <person name="Devos D.P."/>
            <person name="Kaster A.-K."/>
            <person name="Ovreas L."/>
            <person name="Rohde M."/>
            <person name="Galperin M.Y."/>
            <person name="Jogler C."/>
        </authorList>
    </citation>
    <scope>NUCLEOTIDE SEQUENCE [LARGE SCALE GENOMIC DNA]</scope>
    <source>
        <strain evidence="5 6">Pr1d</strain>
    </source>
</reference>
<dbReference type="InterPro" id="IPR001782">
    <property type="entry name" value="Flag_FlgI"/>
</dbReference>
<evidence type="ECO:0000256" key="4">
    <source>
        <dbReference type="ARBA" id="ARBA00023143"/>
    </source>
</evidence>
<keyword evidence="3" id="KW-0732">Signal</keyword>
<dbReference type="KEGG" id="bgok:Pr1d_14520"/>
<dbReference type="Pfam" id="PF02119">
    <property type="entry name" value="FlgI"/>
    <property type="match status" value="1"/>
</dbReference>
<dbReference type="GO" id="GO:0009428">
    <property type="term" value="C:bacterial-type flagellum basal body, distal rod, P ring"/>
    <property type="evidence" value="ECO:0007669"/>
    <property type="project" value="InterPro"/>
</dbReference>
<keyword evidence="6" id="KW-1185">Reference proteome</keyword>
<dbReference type="AlphaFoldDB" id="A0A5B9Q905"/>
<evidence type="ECO:0000256" key="1">
    <source>
        <dbReference type="ARBA" id="ARBA00002591"/>
    </source>
</evidence>
<organism evidence="5 6">
    <name type="scientific">Bythopirellula goksoeyrii</name>
    <dbReference type="NCBI Taxonomy" id="1400387"/>
    <lineage>
        <taxon>Bacteria</taxon>
        <taxon>Pseudomonadati</taxon>
        <taxon>Planctomycetota</taxon>
        <taxon>Planctomycetia</taxon>
        <taxon>Pirellulales</taxon>
        <taxon>Lacipirellulaceae</taxon>
        <taxon>Bythopirellula</taxon>
    </lineage>
</organism>
<dbReference type="PANTHER" id="PTHR30381:SF0">
    <property type="entry name" value="FLAGELLAR P-RING PROTEIN"/>
    <property type="match status" value="1"/>
</dbReference>
<dbReference type="PANTHER" id="PTHR30381">
    <property type="entry name" value="FLAGELLAR P-RING PERIPLASMIC PROTEIN FLGI"/>
    <property type="match status" value="1"/>
</dbReference>
<evidence type="ECO:0000256" key="3">
    <source>
        <dbReference type="ARBA" id="ARBA00022729"/>
    </source>
</evidence>